<gene>
    <name evidence="1" type="ORF">J5Y09_05220</name>
</gene>
<dbReference type="RefSeq" id="WP_209350690.1">
    <property type="nucleotide sequence ID" value="NZ_JAGIYZ010000003.1"/>
</dbReference>
<accession>A0ABS4ART0</accession>
<evidence type="ECO:0000313" key="1">
    <source>
        <dbReference type="EMBL" id="MBP0463302.1"/>
    </source>
</evidence>
<sequence>MQHPTSQDLARAELDRRHQARLRQMDEDQLEAIANTPTDPVPCDGPDADRLLGLALSDLIADAFDASARGLDLARGLLAKRRDDGRRAVLARAIGEQARRVSAVRAARAVLWEKAMRWKDHPCFTISAPLADFLPSAFELVDGTLDMAQLRVHAACSDCSETALAVLGITVTDAAGDAPAPDRAPETEEEIAALMAEMLA</sequence>
<keyword evidence="2" id="KW-1185">Reference proteome</keyword>
<reference evidence="1 2" key="1">
    <citation type="submission" date="2021-03" db="EMBL/GenBank/DDBJ databases">
        <authorList>
            <person name="So Y."/>
        </authorList>
    </citation>
    <scope>NUCLEOTIDE SEQUENCE [LARGE SCALE GENOMIC DNA]</scope>
    <source>
        <strain evidence="1 2">PWR1</strain>
    </source>
</reference>
<comment type="caution">
    <text evidence="1">The sequence shown here is derived from an EMBL/GenBank/DDBJ whole genome shotgun (WGS) entry which is preliminary data.</text>
</comment>
<evidence type="ECO:0000313" key="2">
    <source>
        <dbReference type="Proteomes" id="UP000680815"/>
    </source>
</evidence>
<protein>
    <submittedName>
        <fullName evidence="1">Uncharacterized protein</fullName>
    </submittedName>
</protein>
<name>A0ABS4ART0_9PROT</name>
<organism evidence="1 2">
    <name type="scientific">Roseomonas nitratireducens</name>
    <dbReference type="NCBI Taxonomy" id="2820810"/>
    <lineage>
        <taxon>Bacteria</taxon>
        <taxon>Pseudomonadati</taxon>
        <taxon>Pseudomonadota</taxon>
        <taxon>Alphaproteobacteria</taxon>
        <taxon>Acetobacterales</taxon>
        <taxon>Roseomonadaceae</taxon>
        <taxon>Roseomonas</taxon>
    </lineage>
</organism>
<proteinExistence type="predicted"/>
<dbReference type="EMBL" id="JAGIYZ010000003">
    <property type="protein sequence ID" value="MBP0463302.1"/>
    <property type="molecule type" value="Genomic_DNA"/>
</dbReference>
<dbReference type="Proteomes" id="UP000680815">
    <property type="component" value="Unassembled WGS sequence"/>
</dbReference>